<evidence type="ECO:0000256" key="1">
    <source>
        <dbReference type="ARBA" id="ARBA00004370"/>
    </source>
</evidence>
<dbReference type="Gene3D" id="1.10.287.950">
    <property type="entry name" value="Methyl-accepting chemotaxis protein"/>
    <property type="match status" value="1"/>
</dbReference>
<evidence type="ECO:0000313" key="8">
    <source>
        <dbReference type="Proteomes" id="UP000620139"/>
    </source>
</evidence>
<dbReference type="GO" id="GO:0005886">
    <property type="term" value="C:plasma membrane"/>
    <property type="evidence" value="ECO:0007669"/>
    <property type="project" value="TreeGrafter"/>
</dbReference>
<protein>
    <submittedName>
        <fullName evidence="7">MCP four helix bundle domain-containing protein</fullName>
    </submittedName>
</protein>
<dbReference type="PANTHER" id="PTHR43531">
    <property type="entry name" value="PROTEIN ICFG"/>
    <property type="match status" value="1"/>
</dbReference>
<feature type="domain" description="HAMP" evidence="6">
    <location>
        <begin position="214"/>
        <end position="266"/>
    </location>
</feature>
<dbReference type="Proteomes" id="UP000620139">
    <property type="component" value="Unassembled WGS sequence"/>
</dbReference>
<dbReference type="PROSITE" id="PS50111">
    <property type="entry name" value="CHEMOTAXIS_TRANSDUC_2"/>
    <property type="match status" value="1"/>
</dbReference>
<comment type="subcellular location">
    <subcellularLocation>
        <location evidence="1">Membrane</location>
    </subcellularLocation>
</comment>
<evidence type="ECO:0000313" key="7">
    <source>
        <dbReference type="EMBL" id="MBH9551476.1"/>
    </source>
</evidence>
<dbReference type="SMART" id="SM00283">
    <property type="entry name" value="MA"/>
    <property type="match status" value="1"/>
</dbReference>
<comment type="caution">
    <text evidence="7">The sequence shown here is derived from an EMBL/GenBank/DDBJ whole genome shotgun (WGS) entry which is preliminary data.</text>
</comment>
<feature type="domain" description="Methyl-accepting transducer" evidence="5">
    <location>
        <begin position="271"/>
        <end position="500"/>
    </location>
</feature>
<dbReference type="SUPFAM" id="SSF58104">
    <property type="entry name" value="Methyl-accepting chemotaxis protein (MCP) signaling domain"/>
    <property type="match status" value="1"/>
</dbReference>
<dbReference type="Pfam" id="PF12729">
    <property type="entry name" value="4HB_MCP_1"/>
    <property type="match status" value="1"/>
</dbReference>
<accession>A0A931IX37</accession>
<evidence type="ECO:0000259" key="6">
    <source>
        <dbReference type="PROSITE" id="PS50885"/>
    </source>
</evidence>
<dbReference type="GO" id="GO:0007165">
    <property type="term" value="P:signal transduction"/>
    <property type="evidence" value="ECO:0007669"/>
    <property type="project" value="UniProtKB-KW"/>
</dbReference>
<dbReference type="InterPro" id="IPR024478">
    <property type="entry name" value="HlyB_4HB_MCP"/>
</dbReference>
<organism evidence="7 8">
    <name type="scientific">Inhella gelatinilytica</name>
    <dbReference type="NCBI Taxonomy" id="2795030"/>
    <lineage>
        <taxon>Bacteria</taxon>
        <taxon>Pseudomonadati</taxon>
        <taxon>Pseudomonadota</taxon>
        <taxon>Betaproteobacteria</taxon>
        <taxon>Burkholderiales</taxon>
        <taxon>Sphaerotilaceae</taxon>
        <taxon>Inhella</taxon>
    </lineage>
</organism>
<dbReference type="PANTHER" id="PTHR43531:SF14">
    <property type="entry name" value="METHYL-ACCEPTING CHEMOTAXIS PROTEIN I-RELATED"/>
    <property type="match status" value="1"/>
</dbReference>
<evidence type="ECO:0000256" key="3">
    <source>
        <dbReference type="ARBA" id="ARBA00029447"/>
    </source>
</evidence>
<proteinExistence type="inferred from homology"/>
<dbReference type="EMBL" id="JAEDAL010000001">
    <property type="protein sequence ID" value="MBH9551476.1"/>
    <property type="molecule type" value="Genomic_DNA"/>
</dbReference>
<comment type="similarity">
    <text evidence="3">Belongs to the methyl-accepting chemotaxis (MCP) protein family.</text>
</comment>
<dbReference type="RefSeq" id="WP_198099088.1">
    <property type="nucleotide sequence ID" value="NZ_JAEDAL010000001.1"/>
</dbReference>
<dbReference type="InterPro" id="IPR004090">
    <property type="entry name" value="Chemotax_Me-accpt_rcpt"/>
</dbReference>
<evidence type="ECO:0000256" key="4">
    <source>
        <dbReference type="PROSITE-ProRule" id="PRU00284"/>
    </source>
</evidence>
<dbReference type="SMART" id="SM00304">
    <property type="entry name" value="HAMP"/>
    <property type="match status" value="1"/>
</dbReference>
<keyword evidence="2" id="KW-0488">Methylation</keyword>
<dbReference type="InterPro" id="IPR051310">
    <property type="entry name" value="MCP_chemotaxis"/>
</dbReference>
<dbReference type="InterPro" id="IPR003660">
    <property type="entry name" value="HAMP_dom"/>
</dbReference>
<dbReference type="GO" id="GO:0006935">
    <property type="term" value="P:chemotaxis"/>
    <property type="evidence" value="ECO:0007669"/>
    <property type="project" value="InterPro"/>
</dbReference>
<dbReference type="FunFam" id="1.10.287.950:FF:000001">
    <property type="entry name" value="Methyl-accepting chemotaxis sensory transducer"/>
    <property type="match status" value="1"/>
</dbReference>
<reference evidence="7" key="1">
    <citation type="submission" date="2020-12" db="EMBL/GenBank/DDBJ databases">
        <title>The genome sequence of Inhella sp. 4Y17.</title>
        <authorList>
            <person name="Liu Y."/>
        </authorList>
    </citation>
    <scope>NUCLEOTIDE SEQUENCE</scope>
    <source>
        <strain evidence="7">4Y10</strain>
    </source>
</reference>
<evidence type="ECO:0000259" key="5">
    <source>
        <dbReference type="PROSITE" id="PS50111"/>
    </source>
</evidence>
<dbReference type="CDD" id="cd11386">
    <property type="entry name" value="MCP_signal"/>
    <property type="match status" value="1"/>
</dbReference>
<dbReference type="AlphaFoldDB" id="A0A931IX37"/>
<dbReference type="PRINTS" id="PR00260">
    <property type="entry name" value="CHEMTRNSDUCR"/>
</dbReference>
<keyword evidence="4" id="KW-0807">Transducer</keyword>
<dbReference type="CDD" id="cd06225">
    <property type="entry name" value="HAMP"/>
    <property type="match status" value="1"/>
</dbReference>
<gene>
    <name evidence="7" type="ORF">I7X43_01330</name>
</gene>
<dbReference type="PROSITE" id="PS50885">
    <property type="entry name" value="HAMP"/>
    <property type="match status" value="1"/>
</dbReference>
<name>A0A931IX37_9BURK</name>
<dbReference type="Pfam" id="PF00015">
    <property type="entry name" value="MCPsignal"/>
    <property type="match status" value="1"/>
</dbReference>
<evidence type="ECO:0000256" key="2">
    <source>
        <dbReference type="ARBA" id="ARBA00022481"/>
    </source>
</evidence>
<sequence>MNFFLKLRVGQRLGGSFIALLALLLCVAVVGWVELGHSNDRLKAVYQQRTVPLEQLGRVNAMAIRDRYLLAEAQLLRNDSATARALQELSSNAQESDRLLAAYLAGSLSAEEKDLAAQLMTARTAYAREGLAEARKALEERDFNGVQNAFLGKVAEYAPPVAQHLGALLALQTRQVQAEYAAAEAAQARSQWLVGLLTATALVLGAALGWRITRSITAPTRKALRLAQAVAAGDLSTRIEAKGHDEIGQLLAALAEMNDQLGRLVRQVRESADSIATGTSEIASGNADLSMRTEQQAASLEETAASMEQMSATVRHNAETALNASQLATAASEVAERGGEVVGQVVSTMNDISTSSKRIADIIGVIDGIAFQTNILALNAAVEAARAGEQGRGFAVVAGEVRLLASRSAEAAKEIKGLIGASVDRVEAGGRQVADAGRTMGEIVSQVQRVASLIREMDHASREQAQGIGQVSEAVADLDRTTQQNAALVEQAAAAAESLRQQAHALTGVVGVFRL</sequence>
<keyword evidence="8" id="KW-1185">Reference proteome</keyword>
<dbReference type="InterPro" id="IPR004089">
    <property type="entry name" value="MCPsignal_dom"/>
</dbReference>
<dbReference type="Pfam" id="PF00672">
    <property type="entry name" value="HAMP"/>
    <property type="match status" value="1"/>
</dbReference>
<dbReference type="GO" id="GO:0004888">
    <property type="term" value="F:transmembrane signaling receptor activity"/>
    <property type="evidence" value="ECO:0007669"/>
    <property type="project" value="InterPro"/>
</dbReference>